<evidence type="ECO:0000313" key="2">
    <source>
        <dbReference type="EMBL" id="KII80827.1"/>
    </source>
</evidence>
<dbReference type="PANTHER" id="PTHR14015:SF2">
    <property type="entry name" value="OPIOID GROWTH FACTOR RECEPTOR (OGFR) CONSERVED DOMAIN-CONTAINING PROTEIN"/>
    <property type="match status" value="1"/>
</dbReference>
<dbReference type="InterPro" id="IPR006757">
    <property type="entry name" value="OGF_rcpt"/>
</dbReference>
<dbReference type="GO" id="GO:0140625">
    <property type="term" value="F:opioid growth factor receptor activity"/>
    <property type="evidence" value="ECO:0007669"/>
    <property type="project" value="InterPro"/>
</dbReference>
<dbReference type="GO" id="GO:0016020">
    <property type="term" value="C:membrane"/>
    <property type="evidence" value="ECO:0007669"/>
    <property type="project" value="InterPro"/>
</dbReference>
<dbReference type="Pfam" id="PF04664">
    <property type="entry name" value="OGFr_N"/>
    <property type="match status" value="1"/>
</dbReference>
<feature type="domain" description="Opioid growth factor receptor (OGFr) conserved" evidence="1">
    <location>
        <begin position="29"/>
        <end position="147"/>
    </location>
</feature>
<sequence>MNDIAGFILGEKPDSLGRPIDQFLAYNHFWLEHDHKYIQVLFPIDQGTKFNRHAPLVTPGDRAQFAHDPRLPTAHLKALDLMLEFWGLTRDGERILSLHPLSSRDHVWLKSQDHNQLRITRVIRSLTLLSNQNIAQNLANFVIEQSQGFESVSDLTRQYWQQALDA</sequence>
<dbReference type="PANTHER" id="PTHR14015">
    <property type="entry name" value="OPIOID GROWTH FACTOR RECEPTOR OGFR ZETA-TYPE OPIOID RECEPTOR"/>
    <property type="match status" value="1"/>
</dbReference>
<evidence type="ECO:0000313" key="3">
    <source>
        <dbReference type="Proteomes" id="UP000031672"/>
    </source>
</evidence>
<reference evidence="2 3" key="1">
    <citation type="submission" date="2014-11" db="EMBL/GenBank/DDBJ databases">
        <title>Draft Genome Sequence of Vibrio piscirenalis strains CECT 8603T and CECT 8604, two marine Gammaproteobacterium isolated from cultured gilthead sea bream (Sparus aurata).</title>
        <authorList>
            <person name="Arahal D.R."/>
            <person name="Rodrigo-Torres L."/>
            <person name="Lucena T."/>
            <person name="Pujalte M.J."/>
        </authorList>
    </citation>
    <scope>NUCLEOTIDE SEQUENCE [LARGE SCALE GENOMIC DNA]</scope>
    <source>
        <strain evidence="2 3">DCR 1-4-2</strain>
    </source>
</reference>
<keyword evidence="3" id="KW-1185">Reference proteome</keyword>
<organism evidence="2 3">
    <name type="scientific">Vibrio renipiscarius</name>
    <dbReference type="NCBI Taxonomy" id="1461322"/>
    <lineage>
        <taxon>Bacteria</taxon>
        <taxon>Pseudomonadati</taxon>
        <taxon>Pseudomonadota</taxon>
        <taxon>Gammaproteobacteria</taxon>
        <taxon>Vibrionales</taxon>
        <taxon>Vibrionaceae</taxon>
        <taxon>Vibrio</taxon>
    </lineage>
</organism>
<gene>
    <name evidence="2" type="ORF">OJ16_05915</name>
</gene>
<dbReference type="EMBL" id="JTKH01000006">
    <property type="protein sequence ID" value="KII80827.1"/>
    <property type="molecule type" value="Genomic_DNA"/>
</dbReference>
<accession>A0A0C2P309</accession>
<dbReference type="Proteomes" id="UP000031672">
    <property type="component" value="Unassembled WGS sequence"/>
</dbReference>
<protein>
    <recommendedName>
        <fullName evidence="1">Opioid growth factor receptor (OGFr) conserved domain-containing protein</fullName>
    </recommendedName>
</protein>
<dbReference type="OrthoDB" id="273514at2"/>
<name>A0A0C2NTN0_9VIBR</name>
<dbReference type="STRING" id="1461322.OJ16_05915"/>
<dbReference type="AlphaFoldDB" id="A0A0C2NTN0"/>
<comment type="caution">
    <text evidence="2">The sequence shown here is derived from an EMBL/GenBank/DDBJ whole genome shotgun (WGS) entry which is preliminary data.</text>
</comment>
<evidence type="ECO:0000259" key="1">
    <source>
        <dbReference type="Pfam" id="PF04664"/>
    </source>
</evidence>
<proteinExistence type="predicted"/>
<dbReference type="InterPro" id="IPR039574">
    <property type="entry name" value="OGFr"/>
</dbReference>
<accession>A0A0C2NTN0</accession>
<dbReference type="RefSeq" id="WP_040988340.1">
    <property type="nucleotide sequence ID" value="NZ_JTKH01000006.1"/>
</dbReference>